<dbReference type="SUPFAM" id="SSF102198">
    <property type="entry name" value="Putative cyclase"/>
    <property type="match status" value="1"/>
</dbReference>
<proteinExistence type="predicted"/>
<sequence length="259" mass="29490">MKVDFSKVIELSHDMIPSAPTADVKPFDHSPEAAPFDPDHTKEEHFRLMAQTYDVSVMGERGEPHPEGSWYISGEVFFWTHCGTHVEFPYHHRKDGLQAQNYPIENLIGNASIIDFTDKKAGDAMTLEEFKERGKHIQEGDMVFLHTGLDAKWRTNDWEPYPYVEMDAIKWLVDEKKIKAIGTDATSLENFNHKNADGIDDQPNHNYVFEHNVAMVESLTNLDKVGKRAFVTIEPLKIHGIEACPVRIMAFLDGALIPE</sequence>
<dbReference type="EMBL" id="JAAITS010000008">
    <property type="protein sequence ID" value="NSG84676.1"/>
    <property type="molecule type" value="Genomic_DNA"/>
</dbReference>
<comment type="caution">
    <text evidence="1">The sequence shown here is derived from an EMBL/GenBank/DDBJ whole genome shotgun (WGS) entry which is preliminary data.</text>
</comment>
<accession>A0ABX2H3C3</accession>
<dbReference type="PANTHER" id="PTHR31118">
    <property type="entry name" value="CYCLASE-LIKE PROTEIN 2"/>
    <property type="match status" value="1"/>
</dbReference>
<name>A0ABX2H3C3_9FIRM</name>
<evidence type="ECO:0008006" key="3">
    <source>
        <dbReference type="Google" id="ProtNLM"/>
    </source>
</evidence>
<gene>
    <name evidence="1" type="ORF">G5B17_04340</name>
</gene>
<evidence type="ECO:0000313" key="1">
    <source>
        <dbReference type="EMBL" id="NSG84676.1"/>
    </source>
</evidence>
<keyword evidence="2" id="KW-1185">Reference proteome</keyword>
<dbReference type="InterPro" id="IPR007325">
    <property type="entry name" value="KFase/CYL"/>
</dbReference>
<protein>
    <recommendedName>
        <fullName evidence="3">Cyclase family protein</fullName>
    </recommendedName>
</protein>
<dbReference type="Gene3D" id="3.50.30.50">
    <property type="entry name" value="Putative cyclase"/>
    <property type="match status" value="1"/>
</dbReference>
<dbReference type="InterPro" id="IPR037175">
    <property type="entry name" value="KFase_sf"/>
</dbReference>
<evidence type="ECO:0000313" key="2">
    <source>
        <dbReference type="Proteomes" id="UP001644719"/>
    </source>
</evidence>
<dbReference type="PANTHER" id="PTHR31118:SF12">
    <property type="entry name" value="CYCLASE-LIKE PROTEIN 2"/>
    <property type="match status" value="1"/>
</dbReference>
<dbReference type="RefSeq" id="WP_148461496.1">
    <property type="nucleotide sequence ID" value="NZ_JAAITS010000008.1"/>
</dbReference>
<dbReference type="Pfam" id="PF04199">
    <property type="entry name" value="Cyclase"/>
    <property type="match status" value="1"/>
</dbReference>
<organism evidence="1 2">
    <name type="scientific">Blautia faecis</name>
    <dbReference type="NCBI Taxonomy" id="871665"/>
    <lineage>
        <taxon>Bacteria</taxon>
        <taxon>Bacillati</taxon>
        <taxon>Bacillota</taxon>
        <taxon>Clostridia</taxon>
        <taxon>Lachnospirales</taxon>
        <taxon>Lachnospiraceae</taxon>
        <taxon>Blautia</taxon>
    </lineage>
</organism>
<reference evidence="1 2" key="1">
    <citation type="journal article" date="2020" name="Cell Host Microbe">
        <title>Functional and Genomic Variation between Human-Derived Isolates of Lachnospiraceae Reveals Inter- and Intra-Species Diversity.</title>
        <authorList>
            <person name="Sorbara M.T."/>
            <person name="Littmann E.R."/>
            <person name="Fontana E."/>
            <person name="Moody T.U."/>
            <person name="Kohout C.E."/>
            <person name="Gjonbalaj M."/>
            <person name="Eaton V."/>
            <person name="Seok R."/>
            <person name="Leiner I.M."/>
            <person name="Pamer E.G."/>
        </authorList>
    </citation>
    <scope>NUCLEOTIDE SEQUENCE [LARGE SCALE GENOMIC DNA]</scope>
    <source>
        <strain evidence="1 2">MSK.17.74</strain>
    </source>
</reference>
<dbReference type="Proteomes" id="UP001644719">
    <property type="component" value="Unassembled WGS sequence"/>
</dbReference>